<feature type="region of interest" description="Disordered" evidence="1">
    <location>
        <begin position="546"/>
        <end position="569"/>
    </location>
</feature>
<feature type="domain" description="DUF2207" evidence="3">
    <location>
        <begin position="28"/>
        <end position="184"/>
    </location>
</feature>
<dbReference type="AlphaFoldDB" id="A0A6N8FJB7"/>
<feature type="transmembrane region" description="Helical" evidence="2">
    <location>
        <begin position="397"/>
        <end position="416"/>
    </location>
</feature>
<reference evidence="5 6" key="1">
    <citation type="submission" date="2019-11" db="EMBL/GenBank/DDBJ databases">
        <authorList>
            <person name="Li X."/>
        </authorList>
    </citation>
    <scope>NUCLEOTIDE SEQUENCE [LARGE SCALE GENOMIC DNA]</scope>
    <source>
        <strain evidence="5 6">L9</strain>
    </source>
</reference>
<accession>A0A6N8FJB7</accession>
<dbReference type="EMBL" id="WOCA01000002">
    <property type="protein sequence ID" value="MUK87438.1"/>
    <property type="molecule type" value="Genomic_DNA"/>
</dbReference>
<dbReference type="Proteomes" id="UP000469125">
    <property type="component" value="Unassembled WGS sequence"/>
</dbReference>
<feature type="domain" description="Predicted membrane protein YciQ-like C-terminal" evidence="4">
    <location>
        <begin position="296"/>
        <end position="461"/>
    </location>
</feature>
<protein>
    <submittedName>
        <fullName evidence="5">DUF2207 domain-containing protein</fullName>
    </submittedName>
</protein>
<dbReference type="RefSeq" id="WP_155667129.1">
    <property type="nucleotide sequence ID" value="NZ_WOCA01000002.1"/>
</dbReference>
<dbReference type="Pfam" id="PF09972">
    <property type="entry name" value="DUF2207"/>
    <property type="match status" value="1"/>
</dbReference>
<evidence type="ECO:0000256" key="2">
    <source>
        <dbReference type="SAM" id="Phobius"/>
    </source>
</evidence>
<keyword evidence="6" id="KW-1185">Reference proteome</keyword>
<evidence type="ECO:0000259" key="3">
    <source>
        <dbReference type="Pfam" id="PF09972"/>
    </source>
</evidence>
<keyword evidence="2" id="KW-0472">Membrane</keyword>
<evidence type="ECO:0000313" key="5">
    <source>
        <dbReference type="EMBL" id="MUK87438.1"/>
    </source>
</evidence>
<evidence type="ECO:0000259" key="4">
    <source>
        <dbReference type="Pfam" id="PF20990"/>
    </source>
</evidence>
<gene>
    <name evidence="5" type="ORF">GMD78_03360</name>
</gene>
<keyword evidence="2" id="KW-0812">Transmembrane</keyword>
<sequence>MKKLAVILIILVTFFTFVETVFADVDYSITDVQIDANLMENGDVVVTERFTYDFEDDFNGITRTIIPKSDTSIEDFVASENGKSLKVETDENEYKIYRSGKEETITVDLSYTIHNGVEVYLDVAQFYWPFFDSSNESEYENMTIYVHPPSDTSNVTAYGYDEAHDTAEVTEEGTVVFSLGHVEDEKNGDIQVVYDATLFSAATLTSEKMMWDSIQADIANHEAKLAAFQERKEWLDGIAPYVIGLFGLYLIILLFVSSRKKVERKHYVQSRLNQNLSVPKLEMSLPATIYYTHPFTPHNQLLTTALLELIRKGYVQSNNNQEEFLLVNRNTDHEHESLLIDYLFDKIGDGTTFRFDDLKTFTEEQSNHHDYYKFIETWVNSIREEVQSKGLTKKKAGFRWSVAISSLLLVPLSIFLGIHELFMWMFFSIFLMFCLLAFSVLYNPRTLEGASIWEQWRKFKKEFGEMPSNQNLKWSKDEHIIAVNYAHGIDDKKMIERNKTFFNHDKFDEPSNTNMDTTNIMIFFLIATSANQHFSEADTVVAETTGSSTSVGAGSGTGVGGGGGGSGAF</sequence>
<feature type="transmembrane region" description="Helical" evidence="2">
    <location>
        <begin position="422"/>
        <end position="442"/>
    </location>
</feature>
<dbReference type="InterPro" id="IPR018702">
    <property type="entry name" value="DUF2207"/>
</dbReference>
<keyword evidence="2" id="KW-1133">Transmembrane helix</keyword>
<feature type="compositionally biased region" description="Gly residues" evidence="1">
    <location>
        <begin position="553"/>
        <end position="569"/>
    </location>
</feature>
<organism evidence="5 6">
    <name type="scientific">Ornithinibacillus caprae</name>
    <dbReference type="NCBI Taxonomy" id="2678566"/>
    <lineage>
        <taxon>Bacteria</taxon>
        <taxon>Bacillati</taxon>
        <taxon>Bacillota</taxon>
        <taxon>Bacilli</taxon>
        <taxon>Bacillales</taxon>
        <taxon>Bacillaceae</taxon>
        <taxon>Ornithinibacillus</taxon>
    </lineage>
</organism>
<evidence type="ECO:0000313" key="6">
    <source>
        <dbReference type="Proteomes" id="UP000469125"/>
    </source>
</evidence>
<proteinExistence type="predicted"/>
<evidence type="ECO:0000256" key="1">
    <source>
        <dbReference type="SAM" id="MobiDB-lite"/>
    </source>
</evidence>
<dbReference type="Pfam" id="PF20990">
    <property type="entry name" value="DUF2207_C"/>
    <property type="match status" value="1"/>
</dbReference>
<feature type="transmembrane region" description="Helical" evidence="2">
    <location>
        <begin position="238"/>
        <end position="256"/>
    </location>
</feature>
<name>A0A6N8FJB7_9BACI</name>
<comment type="caution">
    <text evidence="5">The sequence shown here is derived from an EMBL/GenBank/DDBJ whole genome shotgun (WGS) entry which is preliminary data.</text>
</comment>
<dbReference type="InterPro" id="IPR048389">
    <property type="entry name" value="YciQ-like_C"/>
</dbReference>